<name>A0A0U5CBV2_ASPCI</name>
<dbReference type="Proteomes" id="UP000054771">
    <property type="component" value="Unassembled WGS sequence"/>
</dbReference>
<reference evidence="2" key="1">
    <citation type="journal article" date="2016" name="Genome Announc.">
        <title>Draft genome sequences of fungus Aspergillus calidoustus.</title>
        <authorList>
            <person name="Horn F."/>
            <person name="Linde J."/>
            <person name="Mattern D.J."/>
            <person name="Walther G."/>
            <person name="Guthke R."/>
            <person name="Scherlach K."/>
            <person name="Martin K."/>
            <person name="Brakhage A.A."/>
            <person name="Petzke L."/>
            <person name="Valiante V."/>
        </authorList>
    </citation>
    <scope>NUCLEOTIDE SEQUENCE [LARGE SCALE GENOMIC DNA]</scope>
    <source>
        <strain evidence="2">SF006504</strain>
    </source>
</reference>
<accession>A0A0U5CBV2</accession>
<sequence length="284" mass="31518">MSTDTDTDAEAYVNSPSPGFLGSLASAPHSLLRRHSWRSPSSFLTNTASDFHPAVFENLLDNYFLLTGVTEEIFNAHFRGCMDDKNDPFAQWCAYDPALNLLLFHLGESQTHATVSPNFYVAVVDALRDIDPQLRLQVRLLGAATQGAPAPPEERSAGCKQPTASWAPKDVQYAVNSDLPTVVLEVACSEIERRYKLQSDVRFWLRCCEGYVKAVLTVVIRPGDGHITIAKWEKNEAVGSARVMQRIEITRDKRSDTVNVGPLVIEFENLFSRPISADAESDVM</sequence>
<gene>
    <name evidence="1" type="ORF">ASPCAL10058</name>
</gene>
<protein>
    <submittedName>
        <fullName evidence="1">Uncharacterized protein</fullName>
    </submittedName>
</protein>
<dbReference type="AlphaFoldDB" id="A0A0U5CBV2"/>
<proteinExistence type="predicted"/>
<organism evidence="1 2">
    <name type="scientific">Aspergillus calidoustus</name>
    <dbReference type="NCBI Taxonomy" id="454130"/>
    <lineage>
        <taxon>Eukaryota</taxon>
        <taxon>Fungi</taxon>
        <taxon>Dikarya</taxon>
        <taxon>Ascomycota</taxon>
        <taxon>Pezizomycotina</taxon>
        <taxon>Eurotiomycetes</taxon>
        <taxon>Eurotiomycetidae</taxon>
        <taxon>Eurotiales</taxon>
        <taxon>Aspergillaceae</taxon>
        <taxon>Aspergillus</taxon>
        <taxon>Aspergillus subgen. Nidulantes</taxon>
    </lineage>
</organism>
<dbReference type="OrthoDB" id="76567at2759"/>
<dbReference type="EMBL" id="CDMC01000008">
    <property type="protein sequence ID" value="CEL06889.1"/>
    <property type="molecule type" value="Genomic_DNA"/>
</dbReference>
<evidence type="ECO:0000313" key="1">
    <source>
        <dbReference type="EMBL" id="CEL06889.1"/>
    </source>
</evidence>
<keyword evidence="2" id="KW-1185">Reference proteome</keyword>
<evidence type="ECO:0000313" key="2">
    <source>
        <dbReference type="Proteomes" id="UP000054771"/>
    </source>
</evidence>